<reference evidence="2 3" key="1">
    <citation type="submission" date="2013-08" db="EMBL/GenBank/DDBJ databases">
        <authorList>
            <person name="Huang J."/>
            <person name="Wang G."/>
        </authorList>
    </citation>
    <scope>NUCLEOTIDE SEQUENCE [LARGE SCALE GENOMIC DNA]</scope>
    <source>
        <strain evidence="2 3">JSM 072002</strain>
    </source>
</reference>
<gene>
    <name evidence="2" type="ORF">N784_08085</name>
</gene>
<keyword evidence="3" id="KW-1185">Reference proteome</keyword>
<accession>A0A0A5G137</accession>
<comment type="caution">
    <text evidence="2">The sequence shown here is derived from an EMBL/GenBank/DDBJ whole genome shotgun (WGS) entry which is preliminary data.</text>
</comment>
<name>A0A0A5G137_9BACI</name>
<dbReference type="AlphaFoldDB" id="A0A0A5G137"/>
<dbReference type="Proteomes" id="UP000030401">
    <property type="component" value="Unassembled WGS sequence"/>
</dbReference>
<feature type="region of interest" description="Disordered" evidence="1">
    <location>
        <begin position="1"/>
        <end position="22"/>
    </location>
</feature>
<feature type="compositionally biased region" description="Low complexity" evidence="1">
    <location>
        <begin position="1"/>
        <end position="13"/>
    </location>
</feature>
<dbReference type="OrthoDB" id="1799385at2"/>
<sequence length="87" mass="9984">MQQQGTSPQTQGSIMPQPPTMISTKDHLYITDMLSWTLLASKKAHFYAGFCQNAELKTTLEQAGQMHQRHYEQLLQHLNNQPNQTNQ</sequence>
<evidence type="ECO:0000313" key="3">
    <source>
        <dbReference type="Proteomes" id="UP000030401"/>
    </source>
</evidence>
<evidence type="ECO:0008006" key="4">
    <source>
        <dbReference type="Google" id="ProtNLM"/>
    </source>
</evidence>
<evidence type="ECO:0000256" key="1">
    <source>
        <dbReference type="SAM" id="MobiDB-lite"/>
    </source>
</evidence>
<dbReference type="RefSeq" id="WP_036835107.1">
    <property type="nucleotide sequence ID" value="NZ_AVPG01000019.1"/>
</dbReference>
<protein>
    <recommendedName>
        <fullName evidence="4">Rubrerythrin family protein</fullName>
    </recommendedName>
</protein>
<dbReference type="eggNOG" id="ENOG5032Y7E">
    <property type="taxonomic scope" value="Bacteria"/>
</dbReference>
<dbReference type="EMBL" id="AVPG01000019">
    <property type="protein sequence ID" value="KGX85754.1"/>
    <property type="molecule type" value="Genomic_DNA"/>
</dbReference>
<proteinExistence type="predicted"/>
<organism evidence="2 3">
    <name type="scientific">Pontibacillus litoralis JSM 072002</name>
    <dbReference type="NCBI Taxonomy" id="1385512"/>
    <lineage>
        <taxon>Bacteria</taxon>
        <taxon>Bacillati</taxon>
        <taxon>Bacillota</taxon>
        <taxon>Bacilli</taxon>
        <taxon>Bacillales</taxon>
        <taxon>Bacillaceae</taxon>
        <taxon>Pontibacillus</taxon>
    </lineage>
</organism>
<evidence type="ECO:0000313" key="2">
    <source>
        <dbReference type="EMBL" id="KGX85754.1"/>
    </source>
</evidence>
<dbReference type="STRING" id="1385512.N784_08085"/>